<evidence type="ECO:0000313" key="3">
    <source>
        <dbReference type="EMBL" id="CUX77970.1"/>
    </source>
</evidence>
<dbReference type="KEGG" id="tch:CHITON_1191"/>
<keyword evidence="5" id="KW-1185">Reference proteome</keyword>
<dbReference type="EMBL" id="LN999010">
    <property type="protein sequence ID" value="CUX77970.1"/>
    <property type="molecule type" value="Genomic_DNA"/>
</dbReference>
<feature type="transmembrane region" description="Helical" evidence="1">
    <location>
        <begin position="211"/>
        <end position="243"/>
    </location>
</feature>
<keyword evidence="1" id="KW-0812">Transmembrane</keyword>
<feature type="transmembrane region" description="Helical" evidence="1">
    <location>
        <begin position="137"/>
        <end position="162"/>
    </location>
</feature>
<feature type="transmembrane region" description="Helical" evidence="1">
    <location>
        <begin position="44"/>
        <end position="62"/>
    </location>
</feature>
<evidence type="ECO:0000256" key="1">
    <source>
        <dbReference type="SAM" id="Phobius"/>
    </source>
</evidence>
<organism evidence="3 4">
    <name type="scientific">Thermococcus chitonophagus</name>
    <dbReference type="NCBI Taxonomy" id="54262"/>
    <lineage>
        <taxon>Archaea</taxon>
        <taxon>Methanobacteriati</taxon>
        <taxon>Methanobacteriota</taxon>
        <taxon>Thermococci</taxon>
        <taxon>Thermococcales</taxon>
        <taxon>Thermococcaceae</taxon>
        <taxon>Thermococcus</taxon>
    </lineage>
</organism>
<reference evidence="2 5" key="3">
    <citation type="submission" date="2016-04" db="EMBL/GenBank/DDBJ databases">
        <title>Complete genome sequence of Thermococcus chitonophagus type strain GC74.</title>
        <authorList>
            <person name="Oger P.M."/>
        </authorList>
    </citation>
    <scope>NUCLEOTIDE SEQUENCE [LARGE SCALE GENOMIC DNA]</scope>
    <source>
        <strain evidence="2 5">GC74</strain>
    </source>
</reference>
<name>A0A160VSW6_9EURY</name>
<protein>
    <submittedName>
        <fullName evidence="3">Uncharacterized protein</fullName>
    </submittedName>
</protein>
<accession>A0A160VSW6</accession>
<keyword evidence="1" id="KW-1133">Transmembrane helix</keyword>
<reference evidence="4" key="1">
    <citation type="submission" date="2016-01" db="EMBL/GenBank/DDBJ databases">
        <authorList>
            <person name="Vorgias C.E."/>
        </authorList>
    </citation>
    <scope>NUCLEOTIDE SEQUENCE [LARGE SCALE GENOMIC DNA]</scope>
</reference>
<feature type="transmembrane region" description="Helical" evidence="1">
    <location>
        <begin position="182"/>
        <end position="199"/>
    </location>
</feature>
<evidence type="ECO:0000313" key="2">
    <source>
        <dbReference type="EMBL" id="ASJ17335.1"/>
    </source>
</evidence>
<keyword evidence="1" id="KW-0472">Membrane</keyword>
<dbReference type="Proteomes" id="UP000250189">
    <property type="component" value="Chromosome"/>
</dbReference>
<reference evidence="3" key="2">
    <citation type="submission" date="2016-01" db="EMBL/GenBank/DDBJ databases">
        <authorList>
            <person name="Oliw E.H."/>
        </authorList>
    </citation>
    <scope>NUCLEOTIDE SEQUENCE</scope>
    <source>
        <strain evidence="3">1</strain>
    </source>
</reference>
<gene>
    <name evidence="2" type="ORF">A3L04_09770</name>
    <name evidence="3" type="ORF">CHITON_1191</name>
</gene>
<sequence length="253" mass="28009">MISLATLILVLAPLLLILIAWESKESQYLIIASLLYVLLAPQKYFPMILLIPTIFGLAPKFARELGFLILGMFLIDPNVRADLTPMKTLSLSAFTLLLSVIISPLPRGKAKRIFYITVLGILSGLLGIMIKPFPLIAISYLLAFPITLTSYAYAFVTIAVSLLLHEVGLYSFPSPGTPNSNVLPAIILPAILIGYSIYIERKNIMMKRQTIMLLIFALLLIPFLNLAKLEFVLLMSAVSIRLITSLPHPEETL</sequence>
<feature type="transmembrane region" description="Helical" evidence="1">
    <location>
        <begin position="112"/>
        <end position="130"/>
    </location>
</feature>
<evidence type="ECO:0000313" key="5">
    <source>
        <dbReference type="Proteomes" id="UP000250189"/>
    </source>
</evidence>
<dbReference type="EMBL" id="CP015193">
    <property type="protein sequence ID" value="ASJ17335.1"/>
    <property type="molecule type" value="Genomic_DNA"/>
</dbReference>
<dbReference type="AlphaFoldDB" id="A0A160VSW6"/>
<evidence type="ECO:0000313" key="4">
    <source>
        <dbReference type="Proteomes" id="UP000093069"/>
    </source>
</evidence>
<proteinExistence type="predicted"/>
<dbReference type="Proteomes" id="UP000093069">
    <property type="component" value="Chromosome I"/>
</dbReference>